<evidence type="ECO:0000256" key="1">
    <source>
        <dbReference type="ARBA" id="ARBA00004141"/>
    </source>
</evidence>
<keyword evidence="2" id="KW-0808">Transferase</keyword>
<evidence type="ECO:0008006" key="8">
    <source>
        <dbReference type="Google" id="ProtNLM"/>
    </source>
</evidence>
<proteinExistence type="predicted"/>
<dbReference type="OrthoDB" id="370884at2759"/>
<organism evidence="6 7">
    <name type="scientific">Decorospora gaudefroyi</name>
    <dbReference type="NCBI Taxonomy" id="184978"/>
    <lineage>
        <taxon>Eukaryota</taxon>
        <taxon>Fungi</taxon>
        <taxon>Dikarya</taxon>
        <taxon>Ascomycota</taxon>
        <taxon>Pezizomycotina</taxon>
        <taxon>Dothideomycetes</taxon>
        <taxon>Pleosporomycetidae</taxon>
        <taxon>Pleosporales</taxon>
        <taxon>Pleosporineae</taxon>
        <taxon>Pleosporaceae</taxon>
        <taxon>Decorospora</taxon>
    </lineage>
</organism>
<keyword evidence="5" id="KW-1133">Transmembrane helix</keyword>
<keyword evidence="7" id="KW-1185">Reference proteome</keyword>
<evidence type="ECO:0000313" key="6">
    <source>
        <dbReference type="EMBL" id="KAF1836539.1"/>
    </source>
</evidence>
<protein>
    <recommendedName>
        <fullName evidence="8">Chitin synthase</fullName>
    </recommendedName>
</protein>
<dbReference type="GO" id="GO:0071944">
    <property type="term" value="C:cell periphery"/>
    <property type="evidence" value="ECO:0007669"/>
    <property type="project" value="TreeGrafter"/>
</dbReference>
<feature type="non-terminal residue" evidence="6">
    <location>
        <position position="245"/>
    </location>
</feature>
<gene>
    <name evidence="6" type="ORF">BDW02DRAFT_484794</name>
</gene>
<feature type="transmembrane region" description="Helical" evidence="5">
    <location>
        <begin position="202"/>
        <end position="224"/>
    </location>
</feature>
<accession>A0A6A5KKZ7</accession>
<comment type="subcellular location">
    <subcellularLocation>
        <location evidence="1">Membrane</location>
        <topology evidence="1">Multi-pass membrane protein</topology>
    </subcellularLocation>
</comment>
<evidence type="ECO:0000256" key="4">
    <source>
        <dbReference type="ARBA" id="ARBA00023136"/>
    </source>
</evidence>
<evidence type="ECO:0000256" key="5">
    <source>
        <dbReference type="SAM" id="Phobius"/>
    </source>
</evidence>
<dbReference type="Pfam" id="PF03142">
    <property type="entry name" value="Chitin_synth_2"/>
    <property type="match status" value="1"/>
</dbReference>
<dbReference type="Proteomes" id="UP000800040">
    <property type="component" value="Unassembled WGS sequence"/>
</dbReference>
<dbReference type="GO" id="GO:0016020">
    <property type="term" value="C:membrane"/>
    <property type="evidence" value="ECO:0007669"/>
    <property type="project" value="UniProtKB-SubCell"/>
</dbReference>
<dbReference type="GO" id="GO:0030428">
    <property type="term" value="C:cell septum"/>
    <property type="evidence" value="ECO:0007669"/>
    <property type="project" value="TreeGrafter"/>
</dbReference>
<evidence type="ECO:0000313" key="7">
    <source>
        <dbReference type="Proteomes" id="UP000800040"/>
    </source>
</evidence>
<sequence>WHANFQPKYTFGQYVRRRAESVFGKVTCLPGCITMIAVRAEMAGAIRKYAEPVTSFPVIFHQVQYLGTDRRLTYSMLSQGKKLRTLFVPHAVSKTVAPQSLMHYLSQRRRWGSNAYFNNYFYCCGENMIVITRIAASMELIRLGMVYYRVFNSVLFIKGLIESFDFMKILPLLIISQLPTLWFVFSTVVLEQELRKRAHKLLLGYCINKIISPFISVTVFTKVAKNLGSPVWGMSGVTANTAATP</sequence>
<dbReference type="PANTHER" id="PTHR22914">
    <property type="entry name" value="CHITIN SYNTHASE"/>
    <property type="match status" value="1"/>
</dbReference>
<feature type="transmembrane region" description="Helical" evidence="5">
    <location>
        <begin position="169"/>
        <end position="190"/>
    </location>
</feature>
<reference evidence="6" key="1">
    <citation type="submission" date="2020-01" db="EMBL/GenBank/DDBJ databases">
        <authorList>
            <consortium name="DOE Joint Genome Institute"/>
            <person name="Haridas S."/>
            <person name="Albert R."/>
            <person name="Binder M."/>
            <person name="Bloem J."/>
            <person name="Labutti K."/>
            <person name="Salamov A."/>
            <person name="Andreopoulos B."/>
            <person name="Baker S.E."/>
            <person name="Barry K."/>
            <person name="Bills G."/>
            <person name="Bluhm B.H."/>
            <person name="Cannon C."/>
            <person name="Castanera R."/>
            <person name="Culley D.E."/>
            <person name="Daum C."/>
            <person name="Ezra D."/>
            <person name="Gonzalez J.B."/>
            <person name="Henrissat B."/>
            <person name="Kuo A."/>
            <person name="Liang C."/>
            <person name="Lipzen A."/>
            <person name="Lutzoni F."/>
            <person name="Magnuson J."/>
            <person name="Mondo S."/>
            <person name="Nolan M."/>
            <person name="Ohm R."/>
            <person name="Pangilinan J."/>
            <person name="Park H.-J."/>
            <person name="Ramirez L."/>
            <person name="Alfaro M."/>
            <person name="Sun H."/>
            <person name="Tritt A."/>
            <person name="Yoshinaga Y."/>
            <person name="Zwiers L.-H."/>
            <person name="Turgeon B.G."/>
            <person name="Goodwin S.B."/>
            <person name="Spatafora J.W."/>
            <person name="Crous P.W."/>
            <person name="Grigoriev I.V."/>
        </authorList>
    </citation>
    <scope>NUCLEOTIDE SEQUENCE</scope>
    <source>
        <strain evidence="6">P77</strain>
    </source>
</reference>
<dbReference type="AlphaFoldDB" id="A0A6A5KKZ7"/>
<name>A0A6A5KKZ7_9PLEO</name>
<feature type="non-terminal residue" evidence="6">
    <location>
        <position position="1"/>
    </location>
</feature>
<feature type="transmembrane region" description="Helical" evidence="5">
    <location>
        <begin position="140"/>
        <end position="157"/>
    </location>
</feature>
<keyword evidence="3 5" id="KW-0812">Transmembrane</keyword>
<dbReference type="InterPro" id="IPR004835">
    <property type="entry name" value="Chitin_synth"/>
</dbReference>
<keyword evidence="4 5" id="KW-0472">Membrane</keyword>
<evidence type="ECO:0000256" key="3">
    <source>
        <dbReference type="ARBA" id="ARBA00022692"/>
    </source>
</evidence>
<dbReference type="EMBL" id="ML975272">
    <property type="protein sequence ID" value="KAF1836539.1"/>
    <property type="molecule type" value="Genomic_DNA"/>
</dbReference>
<dbReference type="GO" id="GO:0004100">
    <property type="term" value="F:chitin synthase activity"/>
    <property type="evidence" value="ECO:0007669"/>
    <property type="project" value="InterPro"/>
</dbReference>
<evidence type="ECO:0000256" key="2">
    <source>
        <dbReference type="ARBA" id="ARBA00022679"/>
    </source>
</evidence>
<dbReference type="GO" id="GO:0006031">
    <property type="term" value="P:chitin biosynthetic process"/>
    <property type="evidence" value="ECO:0007669"/>
    <property type="project" value="TreeGrafter"/>
</dbReference>